<comment type="caution">
    <text evidence="7">The sequence shown here is derived from an EMBL/GenBank/DDBJ whole genome shotgun (WGS) entry which is preliminary data.</text>
</comment>
<dbReference type="Pfam" id="PF17932">
    <property type="entry name" value="TetR_C_24"/>
    <property type="match status" value="1"/>
</dbReference>
<dbReference type="InterPro" id="IPR041490">
    <property type="entry name" value="KstR2_TetR_C"/>
</dbReference>
<feature type="domain" description="HTH tetR-type" evidence="6">
    <location>
        <begin position="1"/>
        <end position="54"/>
    </location>
</feature>
<keyword evidence="2" id="KW-0805">Transcription regulation</keyword>
<protein>
    <submittedName>
        <fullName evidence="7">TetR/AcrR family transcriptional regulator</fullName>
    </submittedName>
</protein>
<evidence type="ECO:0000256" key="5">
    <source>
        <dbReference type="PROSITE-ProRule" id="PRU00335"/>
    </source>
</evidence>
<organism evidence="7 8">
    <name type="scientific">Vineibacter terrae</name>
    <dbReference type="NCBI Taxonomy" id="2586908"/>
    <lineage>
        <taxon>Bacteria</taxon>
        <taxon>Pseudomonadati</taxon>
        <taxon>Pseudomonadota</taxon>
        <taxon>Alphaproteobacteria</taxon>
        <taxon>Hyphomicrobiales</taxon>
        <taxon>Vineibacter</taxon>
    </lineage>
</organism>
<feature type="DNA-binding region" description="H-T-H motif" evidence="5">
    <location>
        <begin position="17"/>
        <end position="36"/>
    </location>
</feature>
<dbReference type="Gene3D" id="1.10.10.60">
    <property type="entry name" value="Homeodomain-like"/>
    <property type="match status" value="1"/>
</dbReference>
<gene>
    <name evidence="7" type="ORF">FHP25_04180</name>
</gene>
<dbReference type="PROSITE" id="PS50977">
    <property type="entry name" value="HTH_TETR_2"/>
    <property type="match status" value="1"/>
</dbReference>
<evidence type="ECO:0000256" key="2">
    <source>
        <dbReference type="ARBA" id="ARBA00023015"/>
    </source>
</evidence>
<dbReference type="InterPro" id="IPR036271">
    <property type="entry name" value="Tet_transcr_reg_TetR-rel_C_sf"/>
</dbReference>
<dbReference type="PANTHER" id="PTHR30055">
    <property type="entry name" value="HTH-TYPE TRANSCRIPTIONAL REGULATOR RUTR"/>
    <property type="match status" value="1"/>
</dbReference>
<keyword evidence="1" id="KW-0678">Repressor</keyword>
<dbReference type="Pfam" id="PF00440">
    <property type="entry name" value="TetR_N"/>
    <property type="match status" value="1"/>
</dbReference>
<keyword evidence="4" id="KW-0804">Transcription</keyword>
<dbReference type="PROSITE" id="PS01081">
    <property type="entry name" value="HTH_TETR_1"/>
    <property type="match status" value="1"/>
</dbReference>
<dbReference type="Proteomes" id="UP000321638">
    <property type="component" value="Unassembled WGS sequence"/>
</dbReference>
<evidence type="ECO:0000313" key="7">
    <source>
        <dbReference type="EMBL" id="TXL81735.1"/>
    </source>
</evidence>
<sequence length="199" mass="22011">MEAAAALFRQRGYEGASLNELADILNITKPTIYYYVESKDKLLLDIKVRVQEEILAFMKATVAGTGSALDKLRAIMIRYAELMISDYGTCLSLIANREINADDRVEVEARIDEANRLLYGLLDQGRREGSMVVPDRVVACHALFGSLNWMSKWAKPDGRLRPEKLIPMHVDILLSGITAAKPVAAKPPAAKPAAGRRRA</sequence>
<evidence type="ECO:0000256" key="1">
    <source>
        <dbReference type="ARBA" id="ARBA00022491"/>
    </source>
</evidence>
<evidence type="ECO:0000256" key="4">
    <source>
        <dbReference type="ARBA" id="ARBA00023163"/>
    </source>
</evidence>
<dbReference type="GO" id="GO:0003700">
    <property type="term" value="F:DNA-binding transcription factor activity"/>
    <property type="evidence" value="ECO:0007669"/>
    <property type="project" value="TreeGrafter"/>
</dbReference>
<dbReference type="SUPFAM" id="SSF48498">
    <property type="entry name" value="Tetracyclin repressor-like, C-terminal domain"/>
    <property type="match status" value="1"/>
</dbReference>
<dbReference type="InterPro" id="IPR009057">
    <property type="entry name" value="Homeodomain-like_sf"/>
</dbReference>
<evidence type="ECO:0000259" key="6">
    <source>
        <dbReference type="PROSITE" id="PS50977"/>
    </source>
</evidence>
<dbReference type="RefSeq" id="WP_178133281.1">
    <property type="nucleotide sequence ID" value="NZ_VDUZ01000003.1"/>
</dbReference>
<dbReference type="InterPro" id="IPR050109">
    <property type="entry name" value="HTH-type_TetR-like_transc_reg"/>
</dbReference>
<dbReference type="AlphaFoldDB" id="A0A5C8PUP4"/>
<dbReference type="Gene3D" id="1.10.357.10">
    <property type="entry name" value="Tetracycline Repressor, domain 2"/>
    <property type="match status" value="1"/>
</dbReference>
<dbReference type="PANTHER" id="PTHR30055:SF175">
    <property type="entry name" value="HTH-TYPE TRANSCRIPTIONAL REPRESSOR KSTR2"/>
    <property type="match status" value="1"/>
</dbReference>
<dbReference type="InterPro" id="IPR023772">
    <property type="entry name" value="DNA-bd_HTH_TetR-type_CS"/>
</dbReference>
<evidence type="ECO:0000256" key="3">
    <source>
        <dbReference type="ARBA" id="ARBA00023125"/>
    </source>
</evidence>
<dbReference type="EMBL" id="VDUZ01000003">
    <property type="protein sequence ID" value="TXL81735.1"/>
    <property type="molecule type" value="Genomic_DNA"/>
</dbReference>
<reference evidence="7 8" key="1">
    <citation type="submission" date="2019-06" db="EMBL/GenBank/DDBJ databases">
        <title>New taxonomy in bacterial strain CC-CFT640, isolated from vineyard.</title>
        <authorList>
            <person name="Lin S.-Y."/>
            <person name="Tsai C.-F."/>
            <person name="Young C.-C."/>
        </authorList>
    </citation>
    <scope>NUCLEOTIDE SEQUENCE [LARGE SCALE GENOMIC DNA]</scope>
    <source>
        <strain evidence="7 8">CC-CFT640</strain>
    </source>
</reference>
<keyword evidence="8" id="KW-1185">Reference proteome</keyword>
<evidence type="ECO:0000313" key="8">
    <source>
        <dbReference type="Proteomes" id="UP000321638"/>
    </source>
</evidence>
<dbReference type="GO" id="GO:0000976">
    <property type="term" value="F:transcription cis-regulatory region binding"/>
    <property type="evidence" value="ECO:0007669"/>
    <property type="project" value="TreeGrafter"/>
</dbReference>
<dbReference type="InterPro" id="IPR001647">
    <property type="entry name" value="HTH_TetR"/>
</dbReference>
<name>A0A5C8PUP4_9HYPH</name>
<accession>A0A5C8PUP4</accession>
<proteinExistence type="predicted"/>
<keyword evidence="3 5" id="KW-0238">DNA-binding</keyword>
<dbReference type="SUPFAM" id="SSF46689">
    <property type="entry name" value="Homeodomain-like"/>
    <property type="match status" value="1"/>
</dbReference>